<evidence type="ECO:0000256" key="2">
    <source>
        <dbReference type="SAM" id="MobiDB-lite"/>
    </source>
</evidence>
<protein>
    <recommendedName>
        <fullName evidence="4">Chitin-binding type-4 domain-containing protein</fullName>
    </recommendedName>
</protein>
<name>A0A918CQA4_9ACTN</name>
<dbReference type="PANTHER" id="PTHR34823">
    <property type="entry name" value="GLCNAC-BINDING PROTEIN A"/>
    <property type="match status" value="1"/>
</dbReference>
<gene>
    <name evidence="5" type="ORF">GCM10011578_023820</name>
</gene>
<reference evidence="5" key="2">
    <citation type="submission" date="2020-09" db="EMBL/GenBank/DDBJ databases">
        <authorList>
            <person name="Sun Q."/>
            <person name="Zhou Y."/>
        </authorList>
    </citation>
    <scope>NUCLEOTIDE SEQUENCE</scope>
    <source>
        <strain evidence="5">CGMCC 4.7110</strain>
    </source>
</reference>
<evidence type="ECO:0000313" key="6">
    <source>
        <dbReference type="Proteomes" id="UP000653411"/>
    </source>
</evidence>
<feature type="domain" description="Chitin-binding type-4" evidence="4">
    <location>
        <begin position="68"/>
        <end position="244"/>
    </location>
</feature>
<accession>A0A918CQA4</accession>
<keyword evidence="1" id="KW-0732">Signal</keyword>
<feature type="compositionally biased region" description="Polar residues" evidence="2">
    <location>
        <begin position="315"/>
        <end position="324"/>
    </location>
</feature>
<evidence type="ECO:0000256" key="1">
    <source>
        <dbReference type="ARBA" id="ARBA00022729"/>
    </source>
</evidence>
<feature type="region of interest" description="Disordered" evidence="2">
    <location>
        <begin position="255"/>
        <end position="325"/>
    </location>
</feature>
<dbReference type="InterPro" id="IPR014756">
    <property type="entry name" value="Ig_E-set"/>
</dbReference>
<evidence type="ECO:0000256" key="3">
    <source>
        <dbReference type="SAM" id="Phobius"/>
    </source>
</evidence>
<evidence type="ECO:0000313" key="5">
    <source>
        <dbReference type="EMBL" id="GGN01644.1"/>
    </source>
</evidence>
<keyword evidence="3" id="KW-1133">Transmembrane helix</keyword>
<dbReference type="InterPro" id="IPR051024">
    <property type="entry name" value="GlcNAc_Chitin_IntDeg"/>
</dbReference>
<dbReference type="Proteomes" id="UP000653411">
    <property type="component" value="Unassembled WGS sequence"/>
</dbReference>
<dbReference type="SUPFAM" id="SSF81296">
    <property type="entry name" value="E set domains"/>
    <property type="match status" value="1"/>
</dbReference>
<reference evidence="5" key="1">
    <citation type="journal article" date="2014" name="Int. J. Syst. Evol. Microbiol.">
        <title>Complete genome sequence of Corynebacterium casei LMG S-19264T (=DSM 44701T), isolated from a smear-ripened cheese.</title>
        <authorList>
            <consortium name="US DOE Joint Genome Institute (JGI-PGF)"/>
            <person name="Walter F."/>
            <person name="Albersmeier A."/>
            <person name="Kalinowski J."/>
            <person name="Ruckert C."/>
        </authorList>
    </citation>
    <scope>NUCLEOTIDE SEQUENCE</scope>
    <source>
        <strain evidence="5">CGMCC 4.7110</strain>
    </source>
</reference>
<dbReference type="CDD" id="cd21177">
    <property type="entry name" value="LPMO_AA10"/>
    <property type="match status" value="1"/>
</dbReference>
<sequence length="353" mass="35827">MPRTSTGPVTNHAEQYGADSRTPWADPPTRAEETSRMTRTTARLRVTGAAVAAPLLLLSWAAGSARAHGAPTYPVSRAYACSPSGGSAATAACKAAIAASGQNFVAWDDIRVAGVDGRDRQVIPDGRLCGGGLSAYKGLDLARADWPATELAPGARMTMTYAATIAHSGTFKLYLTKPGYDPAKPLTWSELPAQPFAEVKDPPLTNGAYHFSATLPADRTGRQVLYTIWQTTSTPDTYYSCSDVVFTAKKAAQKDTGAGAGKNGGASASAKPTSGVSATPASSASASAAGRTRRTATAAPASPATGTTAADSTPVASDTDSGSGPSAPLLAGGAAAVLVLTGGAALALRLRRR</sequence>
<dbReference type="AlphaFoldDB" id="A0A918CQA4"/>
<feature type="compositionally biased region" description="Polar residues" evidence="2">
    <location>
        <begin position="1"/>
        <end position="13"/>
    </location>
</feature>
<proteinExistence type="predicted"/>
<comment type="caution">
    <text evidence="5">The sequence shown here is derived from an EMBL/GenBank/DDBJ whole genome shotgun (WGS) entry which is preliminary data.</text>
</comment>
<feature type="region of interest" description="Disordered" evidence="2">
    <location>
        <begin position="1"/>
        <end position="39"/>
    </location>
</feature>
<organism evidence="5 6">
    <name type="scientific">Streptomyces fuscichromogenes</name>
    <dbReference type="NCBI Taxonomy" id="1324013"/>
    <lineage>
        <taxon>Bacteria</taxon>
        <taxon>Bacillati</taxon>
        <taxon>Actinomycetota</taxon>
        <taxon>Actinomycetes</taxon>
        <taxon>Kitasatosporales</taxon>
        <taxon>Streptomycetaceae</taxon>
        <taxon>Streptomyces</taxon>
    </lineage>
</organism>
<keyword evidence="3" id="KW-0812">Transmembrane</keyword>
<feature type="compositionally biased region" description="Low complexity" evidence="2">
    <location>
        <begin position="265"/>
        <end position="314"/>
    </location>
</feature>
<keyword evidence="3" id="KW-0472">Membrane</keyword>
<dbReference type="PANTHER" id="PTHR34823:SF1">
    <property type="entry name" value="CHITIN-BINDING TYPE-4 DOMAIN-CONTAINING PROTEIN"/>
    <property type="match status" value="1"/>
</dbReference>
<evidence type="ECO:0000259" key="4">
    <source>
        <dbReference type="Pfam" id="PF03067"/>
    </source>
</evidence>
<dbReference type="Gene3D" id="2.70.50.50">
    <property type="entry name" value="chitin-binding protein cbp21"/>
    <property type="match status" value="1"/>
</dbReference>
<dbReference type="InterPro" id="IPR004302">
    <property type="entry name" value="Cellulose/chitin-bd_N"/>
</dbReference>
<dbReference type="EMBL" id="BMML01000004">
    <property type="protein sequence ID" value="GGN01644.1"/>
    <property type="molecule type" value="Genomic_DNA"/>
</dbReference>
<dbReference type="Pfam" id="PF03067">
    <property type="entry name" value="LPMO_10"/>
    <property type="match status" value="1"/>
</dbReference>
<feature type="transmembrane region" description="Helical" evidence="3">
    <location>
        <begin position="329"/>
        <end position="348"/>
    </location>
</feature>
<keyword evidence="6" id="KW-1185">Reference proteome</keyword>